<dbReference type="AlphaFoldDB" id="A0A1J4N9U0"/>
<dbReference type="Proteomes" id="UP000033772">
    <property type="component" value="Unassembled WGS sequence"/>
</dbReference>
<dbReference type="InterPro" id="IPR036551">
    <property type="entry name" value="Flavin_trans-like"/>
</dbReference>
<dbReference type="InterPro" id="IPR003382">
    <property type="entry name" value="Flavoprotein"/>
</dbReference>
<feature type="domain" description="Flavoprotein" evidence="1">
    <location>
        <begin position="12"/>
        <end position="148"/>
    </location>
</feature>
<dbReference type="OrthoDB" id="161343at2"/>
<dbReference type="SUPFAM" id="SSF52507">
    <property type="entry name" value="Homo-oligomeric flavin-containing Cys decarboxylases, HFCD"/>
    <property type="match status" value="1"/>
</dbReference>
<accession>A0A1J4N9U0</accession>
<comment type="caution">
    <text evidence="2">The sequence shown here is derived from an EMBL/GenBank/DDBJ whole genome shotgun (WGS) entry which is preliminary data.</text>
</comment>
<dbReference type="Pfam" id="PF02441">
    <property type="entry name" value="Flavoprotein"/>
    <property type="match status" value="1"/>
</dbReference>
<dbReference type="EMBL" id="JZDQ02000004">
    <property type="protein sequence ID" value="OIJ28274.1"/>
    <property type="molecule type" value="Genomic_DNA"/>
</dbReference>
<reference evidence="2" key="1">
    <citation type="submission" date="2016-10" db="EMBL/GenBank/DDBJ databases">
        <title>Draft Genome Sequence of Nocardioides luteus Strain BAFB, an Alkane-Degrading Bacterium Isolated from JP-7 Polluted Soil.</title>
        <authorList>
            <person name="Brown L."/>
            <person name="Ruiz O.N."/>
            <person name="Gunasekera T."/>
        </authorList>
    </citation>
    <scope>NUCLEOTIDE SEQUENCE [LARGE SCALE GENOMIC DNA]</scope>
    <source>
        <strain evidence="2">BAFB</strain>
    </source>
</reference>
<dbReference type="Gene3D" id="3.40.50.1950">
    <property type="entry name" value="Flavin prenyltransferase-like"/>
    <property type="match status" value="1"/>
</dbReference>
<name>A0A1J4N9U0_9ACTN</name>
<dbReference type="GO" id="GO:0015937">
    <property type="term" value="P:coenzyme A biosynthetic process"/>
    <property type="evidence" value="ECO:0007669"/>
    <property type="project" value="TreeGrafter"/>
</dbReference>
<protein>
    <submittedName>
        <fullName evidence="2">Flavoprotein</fullName>
    </submittedName>
</protein>
<dbReference type="STRING" id="1844.UG56_003840"/>
<keyword evidence="3" id="KW-1185">Reference proteome</keyword>
<sequence length="195" mass="20729">MPVTYARGVATVGVIACAAGGVEQLCDELVTPLLRAGHQVPVTLTPTAFSWLRANGEADRIEASTGFPVRGPSRLPWEPRAHPAQLDAIVVAPATFNSTAKIALGLADNQALTVVTESLTTVPVVLFPLINAAHAEHPAWASHMAALRVAGVHLIEGPDLWPLHPPRQLPPDQKLPWGAIVEAIERGLRGDERRG</sequence>
<evidence type="ECO:0000313" key="3">
    <source>
        <dbReference type="Proteomes" id="UP000033772"/>
    </source>
</evidence>
<gene>
    <name evidence="2" type="ORF">UG56_003840</name>
</gene>
<proteinExistence type="predicted"/>
<organism evidence="2 3">
    <name type="scientific">Nocardioides luteus</name>
    <dbReference type="NCBI Taxonomy" id="1844"/>
    <lineage>
        <taxon>Bacteria</taxon>
        <taxon>Bacillati</taxon>
        <taxon>Actinomycetota</taxon>
        <taxon>Actinomycetes</taxon>
        <taxon>Propionibacteriales</taxon>
        <taxon>Nocardioidaceae</taxon>
        <taxon>Nocardioides</taxon>
    </lineage>
</organism>
<dbReference type="GO" id="GO:0004633">
    <property type="term" value="F:phosphopantothenoylcysteine decarboxylase activity"/>
    <property type="evidence" value="ECO:0007669"/>
    <property type="project" value="TreeGrafter"/>
</dbReference>
<evidence type="ECO:0000313" key="2">
    <source>
        <dbReference type="EMBL" id="OIJ28274.1"/>
    </source>
</evidence>
<evidence type="ECO:0000259" key="1">
    <source>
        <dbReference type="Pfam" id="PF02441"/>
    </source>
</evidence>
<dbReference type="PANTHER" id="PTHR14359:SF6">
    <property type="entry name" value="PHOSPHOPANTOTHENOYLCYSTEINE DECARBOXYLASE"/>
    <property type="match status" value="1"/>
</dbReference>
<dbReference type="PANTHER" id="PTHR14359">
    <property type="entry name" value="HOMO-OLIGOMERIC FLAVIN CONTAINING CYS DECARBOXYLASE FAMILY"/>
    <property type="match status" value="1"/>
</dbReference>
<dbReference type="GO" id="GO:0010181">
    <property type="term" value="F:FMN binding"/>
    <property type="evidence" value="ECO:0007669"/>
    <property type="project" value="TreeGrafter"/>
</dbReference>
<dbReference type="GO" id="GO:0071513">
    <property type="term" value="C:phosphopantothenoylcysteine decarboxylase complex"/>
    <property type="evidence" value="ECO:0007669"/>
    <property type="project" value="TreeGrafter"/>
</dbReference>